<sequence length="640" mass="72551">MKNIIAIPESIVIPTTAHTNYTSKSWFDDACILDMDHFIKNLYIIKEKGVRPDLISSIIANYASKWLPDLSAEEPNKSPMATLTGSTESVADLWMKKRFFVETLVGILPSEKNYVPCDFLLRLLRTANMFGVQMNYRDELEKRISLQLDHAILKDLMIPSFDHTCETLLDVELVLRLVQRFFNLDEVSKNGTSLVKVARLIDAYLAEAALDSNLPLLEFISLAGALPNHARIADDGLYRAIDTYLKVHPNLSKQERKILCRLIDSQKLSPEASYHAAQNERLPVRAVIQVLYSEQSKFSRLLDLSGSCNELRSPNPPPPNKTPVRWHSKRDVAYRHMEIKKLREDVHRIQNQCDSMQGQIEKLVGKKKGIFRWKKLAIPLFHSVSTAVGRIEDGEAEDKEGAERQTPAHMKTKLIIDNEKNTSDLFLIGKKRNSHDLEKIDGVDHFFPGKIDSRNQGRKNQANAEESESDNLVYESKIEDKLGVVPHGLSTDSEVVKRESESISRKSLRKSAKKFEFQDELISYAYDALDKIRFLALTYKEILGEGDDTKLDILMKSDEEKKIMSIHDRGIGIKKEDLFKNLGAIAKSATSGVFSTYGASYLHFPPFFSLMPLLPMKLSNTPCWCCEVGYLVVSGDSEID</sequence>
<proteinExistence type="inferred from homology"/>
<evidence type="ECO:0000256" key="1">
    <source>
        <dbReference type="ARBA" id="ARBA00022786"/>
    </source>
</evidence>
<feature type="domain" description="NPH3" evidence="4">
    <location>
        <begin position="24"/>
        <end position="297"/>
    </location>
</feature>
<dbReference type="InterPro" id="IPR036890">
    <property type="entry name" value="HATPase_C_sf"/>
</dbReference>
<evidence type="ECO:0000256" key="2">
    <source>
        <dbReference type="PROSITE-ProRule" id="PRU00982"/>
    </source>
</evidence>
<name>A0AAD4XKF3_9MAGN</name>
<comment type="caution">
    <text evidence="5">The sequence shown here is derived from an EMBL/GenBank/DDBJ whole genome shotgun (WGS) entry which is preliminary data.</text>
</comment>
<dbReference type="Gene3D" id="3.30.565.10">
    <property type="entry name" value="Histidine kinase-like ATPase, C-terminal domain"/>
    <property type="match status" value="1"/>
</dbReference>
<dbReference type="InterPro" id="IPR027356">
    <property type="entry name" value="NPH3_dom"/>
</dbReference>
<comment type="similarity">
    <text evidence="2">Belongs to the NPH3 family.</text>
</comment>
<reference evidence="5" key="1">
    <citation type="submission" date="2022-04" db="EMBL/GenBank/DDBJ databases">
        <title>A functionally conserved STORR gene fusion in Papaver species that diverged 16.8 million years ago.</title>
        <authorList>
            <person name="Catania T."/>
        </authorList>
    </citation>
    <scope>NUCLEOTIDE SEQUENCE</scope>
    <source>
        <strain evidence="5">S-188037</strain>
    </source>
</reference>
<dbReference type="AlphaFoldDB" id="A0AAD4XKF3"/>
<dbReference type="Pfam" id="PF03000">
    <property type="entry name" value="NPH3"/>
    <property type="match status" value="1"/>
</dbReference>
<protein>
    <recommendedName>
        <fullName evidence="4">NPH3 domain-containing protein</fullName>
    </recommendedName>
</protein>
<dbReference type="Proteomes" id="UP001202328">
    <property type="component" value="Unassembled WGS sequence"/>
</dbReference>
<dbReference type="PANTHER" id="PTHR32370">
    <property type="entry name" value="OS12G0117600 PROTEIN"/>
    <property type="match status" value="1"/>
</dbReference>
<dbReference type="SUPFAM" id="SSF55874">
    <property type="entry name" value="ATPase domain of HSP90 chaperone/DNA topoisomerase II/histidine kinase"/>
    <property type="match status" value="1"/>
</dbReference>
<evidence type="ECO:0000259" key="4">
    <source>
        <dbReference type="PROSITE" id="PS51649"/>
    </source>
</evidence>
<evidence type="ECO:0000256" key="3">
    <source>
        <dbReference type="SAM" id="MobiDB-lite"/>
    </source>
</evidence>
<accession>A0AAD4XKF3</accession>
<dbReference type="EMBL" id="JAJJMB010008779">
    <property type="protein sequence ID" value="KAI3920948.1"/>
    <property type="molecule type" value="Genomic_DNA"/>
</dbReference>
<dbReference type="PRINTS" id="PR00775">
    <property type="entry name" value="HEATSHOCK90"/>
</dbReference>
<keyword evidence="1" id="KW-0833">Ubl conjugation pathway</keyword>
<feature type="region of interest" description="Disordered" evidence="3">
    <location>
        <begin position="451"/>
        <end position="470"/>
    </location>
</feature>
<keyword evidence="6" id="KW-1185">Reference proteome</keyword>
<dbReference type="InterPro" id="IPR043454">
    <property type="entry name" value="NPH3/RPT2-like"/>
</dbReference>
<evidence type="ECO:0000313" key="6">
    <source>
        <dbReference type="Proteomes" id="UP001202328"/>
    </source>
</evidence>
<gene>
    <name evidence="5" type="ORF">MKW98_027658</name>
</gene>
<dbReference type="PROSITE" id="PS51649">
    <property type="entry name" value="NPH3"/>
    <property type="match status" value="1"/>
</dbReference>
<evidence type="ECO:0000313" key="5">
    <source>
        <dbReference type="EMBL" id="KAI3920948.1"/>
    </source>
</evidence>
<organism evidence="5 6">
    <name type="scientific">Papaver atlanticum</name>
    <dbReference type="NCBI Taxonomy" id="357466"/>
    <lineage>
        <taxon>Eukaryota</taxon>
        <taxon>Viridiplantae</taxon>
        <taxon>Streptophyta</taxon>
        <taxon>Embryophyta</taxon>
        <taxon>Tracheophyta</taxon>
        <taxon>Spermatophyta</taxon>
        <taxon>Magnoliopsida</taxon>
        <taxon>Ranunculales</taxon>
        <taxon>Papaveraceae</taxon>
        <taxon>Papaveroideae</taxon>
        <taxon>Papaver</taxon>
    </lineage>
</organism>
<dbReference type="InterPro" id="IPR020575">
    <property type="entry name" value="Hsp90_N"/>
</dbReference>